<keyword evidence="2" id="KW-0560">Oxidoreductase</keyword>
<reference evidence="5 6" key="1">
    <citation type="submission" date="2018-06" db="EMBL/GenBank/DDBJ databases">
        <title>Genomic Encyclopedia of Archaeal and Bacterial Type Strains, Phase II (KMG-II): from individual species to whole genera.</title>
        <authorList>
            <person name="Goeker M."/>
        </authorList>
    </citation>
    <scope>NUCLEOTIDE SEQUENCE [LARGE SCALE GENOMIC DNA]</scope>
    <source>
        <strain evidence="5 6">KACC 16626</strain>
    </source>
</reference>
<proteinExistence type="predicted"/>
<keyword evidence="6" id="KW-1185">Reference proteome</keyword>
<dbReference type="Pfam" id="PF01593">
    <property type="entry name" value="Amino_oxidase"/>
    <property type="match status" value="1"/>
</dbReference>
<evidence type="ECO:0000313" key="6">
    <source>
        <dbReference type="Proteomes" id="UP000247416"/>
    </source>
</evidence>
<feature type="domain" description="Amine oxidase" evidence="4">
    <location>
        <begin position="13"/>
        <end position="442"/>
    </location>
</feature>
<evidence type="ECO:0000256" key="2">
    <source>
        <dbReference type="ARBA" id="ARBA00023002"/>
    </source>
</evidence>
<dbReference type="SUPFAM" id="SSF51905">
    <property type="entry name" value="FAD/NAD(P)-binding domain"/>
    <property type="match status" value="1"/>
</dbReference>
<evidence type="ECO:0000256" key="1">
    <source>
        <dbReference type="ARBA" id="ARBA00001974"/>
    </source>
</evidence>
<evidence type="ECO:0000259" key="4">
    <source>
        <dbReference type="Pfam" id="PF01593"/>
    </source>
</evidence>
<feature type="binding site" evidence="3">
    <location>
        <position position="239"/>
    </location>
    <ligand>
        <name>FAD</name>
        <dbReference type="ChEBI" id="CHEBI:57692"/>
    </ligand>
</feature>
<dbReference type="Proteomes" id="UP000247416">
    <property type="component" value="Unassembled WGS sequence"/>
</dbReference>
<dbReference type="GO" id="GO:0016491">
    <property type="term" value="F:oxidoreductase activity"/>
    <property type="evidence" value="ECO:0007669"/>
    <property type="project" value="UniProtKB-KW"/>
</dbReference>
<dbReference type="PRINTS" id="PR00757">
    <property type="entry name" value="AMINEOXDASEF"/>
</dbReference>
<dbReference type="PANTHER" id="PTHR42923:SF46">
    <property type="entry name" value="AMINE OXIDASE"/>
    <property type="match status" value="1"/>
</dbReference>
<dbReference type="PANTHER" id="PTHR42923">
    <property type="entry name" value="PROTOPORPHYRINOGEN OXIDASE"/>
    <property type="match status" value="1"/>
</dbReference>
<dbReference type="OrthoDB" id="9814556at2"/>
<sequence>MEKFDVIIVGSGLAGLTTALELSEDGKTVAVLEKHKVIGGRTSSWDEDGMIVESGFHRHIGYYEELPKILKKVGVEVDDIVQWEEQIDVRIKGSKNKASFGISPVFGPIDTIKGIIGNNDILSPKDKFSLIAFFTNGFLEIVKNPEKLDKYNVREFAEKYEVSENALHYVVIPLSAGIFFLPPERYSAKVFFGLFLPGIPRFYKLRIGAYLGGMTEVLAKPLAKHIVKNNGIIKTDINVKGLILDEDMVKGVKLEDGSEIFAKHVVVATNLGGAKEILRGHFLNHPSFENLFALPTMPAVTIQMEFEKPILPVDRTTFGPLTSLASFAEQSRSTFTHVPGRLSVILTPPEKFLDMNHDEILKHVQKDGRELGLDLESGLMNYRVVSHPEDFHSLEPGNDHLRPDQKTPIEGLVLAGDYTRQPYFATMEGAVRSGLYAAKIVLEE</sequence>
<dbReference type="InterPro" id="IPR002937">
    <property type="entry name" value="Amino_oxidase"/>
</dbReference>
<accession>A0A318TZD6</accession>
<organism evidence="5 6">
    <name type="scientific">Ureibacillus chungkukjangi</name>
    <dbReference type="NCBI Taxonomy" id="1202712"/>
    <lineage>
        <taxon>Bacteria</taxon>
        <taxon>Bacillati</taxon>
        <taxon>Bacillota</taxon>
        <taxon>Bacilli</taxon>
        <taxon>Bacillales</taxon>
        <taxon>Caryophanaceae</taxon>
        <taxon>Ureibacillus</taxon>
    </lineage>
</organism>
<feature type="binding site" evidence="3">
    <location>
        <begin position="55"/>
        <end position="58"/>
    </location>
    <ligand>
        <name>FAD</name>
        <dbReference type="ChEBI" id="CHEBI:57692"/>
    </ligand>
</feature>
<gene>
    <name evidence="5" type="ORF">BJ095_101293</name>
</gene>
<comment type="caution">
    <text evidence="5">The sequence shown here is derived from an EMBL/GenBank/DDBJ whole genome shotgun (WGS) entry which is preliminary data.</text>
</comment>
<dbReference type="InterPro" id="IPR001613">
    <property type="entry name" value="Flavin_amine_oxidase"/>
</dbReference>
<dbReference type="Gene3D" id="3.50.50.60">
    <property type="entry name" value="FAD/NAD(P)-binding domain"/>
    <property type="match status" value="1"/>
</dbReference>
<dbReference type="InterPro" id="IPR036188">
    <property type="entry name" value="FAD/NAD-bd_sf"/>
</dbReference>
<dbReference type="EMBL" id="QJTJ01000001">
    <property type="protein sequence ID" value="PYF09067.1"/>
    <property type="molecule type" value="Genomic_DNA"/>
</dbReference>
<dbReference type="InterPro" id="IPR050464">
    <property type="entry name" value="Zeta_carotene_desat/Oxidored"/>
</dbReference>
<comment type="cofactor">
    <cofactor evidence="1">
        <name>FAD</name>
        <dbReference type="ChEBI" id="CHEBI:57692"/>
    </cofactor>
</comment>
<evidence type="ECO:0000256" key="3">
    <source>
        <dbReference type="PIRSR" id="PIRSR601613-1"/>
    </source>
</evidence>
<protein>
    <submittedName>
        <fullName evidence="5">15-cis-phytoene desaturase</fullName>
    </submittedName>
</protein>
<name>A0A318TZD6_9BACL</name>
<evidence type="ECO:0000313" key="5">
    <source>
        <dbReference type="EMBL" id="PYF09067.1"/>
    </source>
</evidence>
<feature type="binding site" evidence="3">
    <location>
        <position position="58"/>
    </location>
    <ligand>
        <name>substrate</name>
    </ligand>
</feature>
<dbReference type="AlphaFoldDB" id="A0A318TZD6"/>